<dbReference type="AlphaFoldDB" id="A0A381PHW3"/>
<proteinExistence type="predicted"/>
<evidence type="ECO:0000259" key="1">
    <source>
        <dbReference type="PROSITE" id="PS51186"/>
    </source>
</evidence>
<dbReference type="Pfam" id="PF13673">
    <property type="entry name" value="Acetyltransf_10"/>
    <property type="match status" value="1"/>
</dbReference>
<dbReference type="EMBL" id="UINC01000949">
    <property type="protein sequence ID" value="SUZ65043.1"/>
    <property type="molecule type" value="Genomic_DNA"/>
</dbReference>
<protein>
    <recommendedName>
        <fullName evidence="1">N-acetyltransferase domain-containing protein</fullName>
    </recommendedName>
</protein>
<dbReference type="PANTHER" id="PTHR13355">
    <property type="entry name" value="GLUCOSAMINE 6-PHOSPHATE N-ACETYLTRANSFERASE"/>
    <property type="match status" value="1"/>
</dbReference>
<reference evidence="2" key="1">
    <citation type="submission" date="2018-05" db="EMBL/GenBank/DDBJ databases">
        <authorList>
            <person name="Lanie J.A."/>
            <person name="Ng W.-L."/>
            <person name="Kazmierczak K.M."/>
            <person name="Andrzejewski T.M."/>
            <person name="Davidsen T.M."/>
            <person name="Wayne K.J."/>
            <person name="Tettelin H."/>
            <person name="Glass J.I."/>
            <person name="Rusch D."/>
            <person name="Podicherti R."/>
            <person name="Tsui H.-C.T."/>
            <person name="Winkler M.E."/>
        </authorList>
    </citation>
    <scope>NUCLEOTIDE SEQUENCE</scope>
</reference>
<dbReference type="InterPro" id="IPR039143">
    <property type="entry name" value="GNPNAT1-like"/>
</dbReference>
<dbReference type="CDD" id="cd04301">
    <property type="entry name" value="NAT_SF"/>
    <property type="match status" value="1"/>
</dbReference>
<dbReference type="SUPFAM" id="SSF55729">
    <property type="entry name" value="Acyl-CoA N-acyltransferases (Nat)"/>
    <property type="match status" value="1"/>
</dbReference>
<gene>
    <name evidence="2" type="ORF">METZ01_LOCUS17897</name>
</gene>
<sequence length="145" mass="16858">MNYTIKSPETESEWKNYYNFRWEMLRKPIGMSKQTVKDDLEKESYHLMVVNKKDKVIGSGRLHFNNKKEGQIRYMAVSDSIQRKGLGTSIVLELEIMAKEKGAQEMVLNARENAINFYLSLGYKEIEPYQSDTGIPHVTMSKELT</sequence>
<organism evidence="2">
    <name type="scientific">marine metagenome</name>
    <dbReference type="NCBI Taxonomy" id="408172"/>
    <lineage>
        <taxon>unclassified sequences</taxon>
        <taxon>metagenomes</taxon>
        <taxon>ecological metagenomes</taxon>
    </lineage>
</organism>
<name>A0A381PHW3_9ZZZZ</name>
<dbReference type="InterPro" id="IPR016181">
    <property type="entry name" value="Acyl_CoA_acyltransferase"/>
</dbReference>
<dbReference type="Gene3D" id="3.40.630.30">
    <property type="match status" value="1"/>
</dbReference>
<dbReference type="InterPro" id="IPR000182">
    <property type="entry name" value="GNAT_dom"/>
</dbReference>
<evidence type="ECO:0000313" key="2">
    <source>
        <dbReference type="EMBL" id="SUZ65043.1"/>
    </source>
</evidence>
<dbReference type="PROSITE" id="PS51186">
    <property type="entry name" value="GNAT"/>
    <property type="match status" value="1"/>
</dbReference>
<dbReference type="PANTHER" id="PTHR13355:SF22">
    <property type="entry name" value="SLL0786 PROTEIN"/>
    <property type="match status" value="1"/>
</dbReference>
<dbReference type="GO" id="GO:0008080">
    <property type="term" value="F:N-acetyltransferase activity"/>
    <property type="evidence" value="ECO:0007669"/>
    <property type="project" value="TreeGrafter"/>
</dbReference>
<feature type="domain" description="N-acetyltransferase" evidence="1">
    <location>
        <begin position="4"/>
        <end position="145"/>
    </location>
</feature>
<accession>A0A381PHW3</accession>